<evidence type="ECO:0000256" key="3">
    <source>
        <dbReference type="ARBA" id="ARBA00022729"/>
    </source>
</evidence>
<dbReference type="InterPro" id="IPR033985">
    <property type="entry name" value="SusD-like_N"/>
</dbReference>
<evidence type="ECO:0000259" key="7">
    <source>
        <dbReference type="Pfam" id="PF07980"/>
    </source>
</evidence>
<dbReference type="Pfam" id="PF14322">
    <property type="entry name" value="SusD-like_3"/>
    <property type="match status" value="1"/>
</dbReference>
<evidence type="ECO:0000259" key="8">
    <source>
        <dbReference type="Pfam" id="PF14322"/>
    </source>
</evidence>
<evidence type="ECO:0000256" key="5">
    <source>
        <dbReference type="ARBA" id="ARBA00023237"/>
    </source>
</evidence>
<keyword evidence="3" id="KW-0732">Signal</keyword>
<dbReference type="InterPro" id="IPR011990">
    <property type="entry name" value="TPR-like_helical_dom_sf"/>
</dbReference>
<sequence>MNKLTLYIAGALLTLGLSSCSTYLDKEYDISLAEEQVFSNQENTRGFLANIYTNLPDGFSGYTNGQFLGASRDCMTDNAISYWNVHYYHGVLTDSYDATNHPLIFFWSDNLSAIRKANQFLKNAQESVIGNAEKDGDDDRLFDRNMAEAKLLRAIFHFELVRWFGAAPIIGEDENGTPIVFDLGNSGAMNMERTNAADALKWIADQCDLVKDELPFRYENETENWGRMNGAAAYALKSRALLYRASALNNPDNNSSYWTEAAQAAKDFISVNNQQSNPYQLYNTGNPDNDYYECFVTTPTLNNEFILCRSTWTTNEIEAFLAPCGFGGSLNSVGRTNPTQNLVDCYETKNGLPIDEDPSYDEQNPYANRDPRLEQTILHHGSMWGDVEQEEYRAVDVSSPDGIDYQELHGGTLTGYYTKKFLNNISFKNPTTPIHAWPIFRYGEILLNAAEAVNESEGPSAAYTYVNQLRERVGMPAYSGMTKDELRERIRNERRIELCFEDHRFFDERRWKIFEGQTVSAEKGNPYYQQFYNLYGVTVTNADNPVYEYGPADVHPTRSFTSPKNYLFPLPDDEVKRAPKLKQNPGWELAASSEEEVADNTDE</sequence>
<gene>
    <name evidence="9" type="ORF">C8N47_11580</name>
</gene>
<dbReference type="RefSeq" id="WP_107823175.1">
    <property type="nucleotide sequence ID" value="NZ_QAAD01000015.1"/>
</dbReference>
<keyword evidence="5" id="KW-0998">Cell outer membrane</keyword>
<dbReference type="GO" id="GO:0009279">
    <property type="term" value="C:cell outer membrane"/>
    <property type="evidence" value="ECO:0007669"/>
    <property type="project" value="UniProtKB-SubCell"/>
</dbReference>
<evidence type="ECO:0000256" key="4">
    <source>
        <dbReference type="ARBA" id="ARBA00023136"/>
    </source>
</evidence>
<feature type="region of interest" description="Disordered" evidence="6">
    <location>
        <begin position="581"/>
        <end position="603"/>
    </location>
</feature>
<dbReference type="EMBL" id="QAAD01000015">
    <property type="protein sequence ID" value="PTN07637.1"/>
    <property type="molecule type" value="Genomic_DNA"/>
</dbReference>
<keyword evidence="10" id="KW-1185">Reference proteome</keyword>
<protein>
    <submittedName>
        <fullName evidence="9">Putative outer membrane starch-binding protein</fullName>
    </submittedName>
</protein>
<dbReference type="PROSITE" id="PS51257">
    <property type="entry name" value="PROKAR_LIPOPROTEIN"/>
    <property type="match status" value="1"/>
</dbReference>
<reference evidence="9 10" key="1">
    <citation type="submission" date="2018-04" db="EMBL/GenBank/DDBJ databases">
        <title>Genomic Encyclopedia of Archaeal and Bacterial Type Strains, Phase II (KMG-II): from individual species to whole genera.</title>
        <authorList>
            <person name="Goeker M."/>
        </authorList>
    </citation>
    <scope>NUCLEOTIDE SEQUENCE [LARGE SCALE GENOMIC DNA]</scope>
    <source>
        <strain evidence="9 10">DSM 28823</strain>
    </source>
</reference>
<dbReference type="Pfam" id="PF07980">
    <property type="entry name" value="SusD_RagB"/>
    <property type="match status" value="1"/>
</dbReference>
<accession>A0A2T5BZE5</accession>
<feature type="domain" description="RagB/SusD" evidence="7">
    <location>
        <begin position="329"/>
        <end position="587"/>
    </location>
</feature>
<dbReference type="Gene3D" id="1.25.40.390">
    <property type="match status" value="1"/>
</dbReference>
<keyword evidence="4" id="KW-0472">Membrane</keyword>
<dbReference type="OrthoDB" id="691231at2"/>
<dbReference type="Proteomes" id="UP000243525">
    <property type="component" value="Unassembled WGS sequence"/>
</dbReference>
<dbReference type="InterPro" id="IPR012944">
    <property type="entry name" value="SusD_RagB_dom"/>
</dbReference>
<comment type="subcellular location">
    <subcellularLocation>
        <location evidence="1">Cell outer membrane</location>
    </subcellularLocation>
</comment>
<proteinExistence type="inferred from homology"/>
<evidence type="ECO:0000256" key="2">
    <source>
        <dbReference type="ARBA" id="ARBA00006275"/>
    </source>
</evidence>
<evidence type="ECO:0000313" key="9">
    <source>
        <dbReference type="EMBL" id="PTN07637.1"/>
    </source>
</evidence>
<dbReference type="AlphaFoldDB" id="A0A2T5BZE5"/>
<feature type="compositionally biased region" description="Acidic residues" evidence="6">
    <location>
        <begin position="593"/>
        <end position="603"/>
    </location>
</feature>
<evidence type="ECO:0000313" key="10">
    <source>
        <dbReference type="Proteomes" id="UP000243525"/>
    </source>
</evidence>
<comment type="caution">
    <text evidence="9">The sequence shown here is derived from an EMBL/GenBank/DDBJ whole genome shotgun (WGS) entry which is preliminary data.</text>
</comment>
<organism evidence="9 10">
    <name type="scientific">Mangrovibacterium marinum</name>
    <dbReference type="NCBI Taxonomy" id="1639118"/>
    <lineage>
        <taxon>Bacteria</taxon>
        <taxon>Pseudomonadati</taxon>
        <taxon>Bacteroidota</taxon>
        <taxon>Bacteroidia</taxon>
        <taxon>Marinilabiliales</taxon>
        <taxon>Prolixibacteraceae</taxon>
        <taxon>Mangrovibacterium</taxon>
    </lineage>
</organism>
<evidence type="ECO:0000256" key="6">
    <source>
        <dbReference type="SAM" id="MobiDB-lite"/>
    </source>
</evidence>
<name>A0A2T5BZE5_9BACT</name>
<dbReference type="SUPFAM" id="SSF48452">
    <property type="entry name" value="TPR-like"/>
    <property type="match status" value="1"/>
</dbReference>
<evidence type="ECO:0000256" key="1">
    <source>
        <dbReference type="ARBA" id="ARBA00004442"/>
    </source>
</evidence>
<feature type="domain" description="SusD-like N-terminal" evidence="8">
    <location>
        <begin position="23"/>
        <end position="241"/>
    </location>
</feature>
<comment type="similarity">
    <text evidence="2">Belongs to the SusD family.</text>
</comment>